<evidence type="ECO:0000313" key="1">
    <source>
        <dbReference type="EMBL" id="KAK3588682.1"/>
    </source>
</evidence>
<reference evidence="1" key="1">
    <citation type="journal article" date="2021" name="Genome Biol. Evol.">
        <title>A High-Quality Reference Genome for a Parasitic Bivalve with Doubly Uniparental Inheritance (Bivalvia: Unionida).</title>
        <authorList>
            <person name="Smith C.H."/>
        </authorList>
    </citation>
    <scope>NUCLEOTIDE SEQUENCE</scope>
    <source>
        <strain evidence="1">CHS0354</strain>
    </source>
</reference>
<dbReference type="Gene3D" id="2.60.220.30">
    <property type="match status" value="1"/>
</dbReference>
<dbReference type="Proteomes" id="UP001195483">
    <property type="component" value="Unassembled WGS sequence"/>
</dbReference>
<reference evidence="1" key="2">
    <citation type="journal article" date="2021" name="Genome Biol. Evol.">
        <title>Developing a high-quality reference genome for a parasitic bivalve with doubly uniparental inheritance (Bivalvia: Unionida).</title>
        <authorList>
            <person name="Smith C.H."/>
        </authorList>
    </citation>
    <scope>NUCLEOTIDE SEQUENCE</scope>
    <source>
        <strain evidence="1">CHS0354</strain>
        <tissue evidence="1">Mantle</tissue>
    </source>
</reference>
<evidence type="ECO:0000313" key="2">
    <source>
        <dbReference type="Proteomes" id="UP001195483"/>
    </source>
</evidence>
<comment type="caution">
    <text evidence="1">The sequence shown here is derived from an EMBL/GenBank/DDBJ whole genome shotgun (WGS) entry which is preliminary data.</text>
</comment>
<sequence>MHDDPRIIARVQSSMDKTLDCIKAEPFSNRDRTELLLGKTTSSLTGMQYISDIYRINGGFNFTVPCCVNIQLKMKYNEKIRDLKAVVRDNDKWTEIPANLENEYAVFGLRSMDCVYVITVPKATETEVTENGYEYSSDADKRICLRVPAKAVDQPTAISIKVLLPDDEVAKKVQNFRDKYNIISISPCLCVEYKEPEKLIKRVTVSLPLNQPPNSQDYKTTLLTLDEDSVSQVKTTVRVSENSVVSSDVPSPKNQLFALVKKTADVTLLHDETLLGFGLARYYKVLSFRDFKNIKAILIECIPMAKVKQVIEERKKEGYVLERNGGQSNALILRQEQRLRVDITGNIEKDVAIPQVAYFITVLFAAQDQKIFFPYKIKGTIEGTHFGNLIISSDNFKRGDLCSAYFDPTFVKDNN</sequence>
<dbReference type="AlphaFoldDB" id="A0AAE0SAZ8"/>
<name>A0AAE0SAZ8_9BIVA</name>
<reference evidence="1" key="3">
    <citation type="submission" date="2023-05" db="EMBL/GenBank/DDBJ databases">
        <authorList>
            <person name="Smith C.H."/>
        </authorList>
    </citation>
    <scope>NUCLEOTIDE SEQUENCE</scope>
    <source>
        <strain evidence="1">CHS0354</strain>
        <tissue evidence="1">Mantle</tissue>
    </source>
</reference>
<protein>
    <submittedName>
        <fullName evidence="1">Uncharacterized protein</fullName>
    </submittedName>
</protein>
<dbReference type="EMBL" id="JAEAOA010001733">
    <property type="protein sequence ID" value="KAK3588682.1"/>
    <property type="molecule type" value="Genomic_DNA"/>
</dbReference>
<keyword evidence="2" id="KW-1185">Reference proteome</keyword>
<gene>
    <name evidence="1" type="ORF">CHS0354_028890</name>
</gene>
<proteinExistence type="predicted"/>
<organism evidence="1 2">
    <name type="scientific">Potamilus streckersoni</name>
    <dbReference type="NCBI Taxonomy" id="2493646"/>
    <lineage>
        <taxon>Eukaryota</taxon>
        <taxon>Metazoa</taxon>
        <taxon>Spiralia</taxon>
        <taxon>Lophotrochozoa</taxon>
        <taxon>Mollusca</taxon>
        <taxon>Bivalvia</taxon>
        <taxon>Autobranchia</taxon>
        <taxon>Heteroconchia</taxon>
        <taxon>Palaeoheterodonta</taxon>
        <taxon>Unionida</taxon>
        <taxon>Unionoidea</taxon>
        <taxon>Unionidae</taxon>
        <taxon>Ambleminae</taxon>
        <taxon>Lampsilini</taxon>
        <taxon>Potamilus</taxon>
    </lineage>
</organism>
<accession>A0AAE0SAZ8</accession>